<dbReference type="Proteomes" id="UP000198923">
    <property type="component" value="Unassembled WGS sequence"/>
</dbReference>
<dbReference type="PANTHER" id="PTHR33452:SF1">
    <property type="entry name" value="INNER MEMBRANE PROTEIN YPHA-RELATED"/>
    <property type="match status" value="1"/>
</dbReference>
<gene>
    <name evidence="8" type="ORF">SAMN05421505_11151</name>
</gene>
<name>A0A1G7ZGS1_9ACTN</name>
<keyword evidence="6 7" id="KW-0472">Membrane</keyword>
<dbReference type="OrthoDB" id="346004at2"/>
<sequence length="181" mass="17754">MDEIDSALLVLRLVIGGVVVVHGLNHAFGGGRLPGAARWFESLGLRYGMAQAAASVIVELAAGAGLALGLLTPFAAAGVIGVMVVAGFAAHRRHGFFVFKDGYEYVLVLGLGALVIAIAGPGTASLDAVLGIAVAGAWPALIAGGLGVAGAAVLLGATYRPRSVGQAAAANGSPTGGDGDQ</sequence>
<dbReference type="PANTHER" id="PTHR33452">
    <property type="entry name" value="OXIDOREDUCTASE CATD-RELATED"/>
    <property type="match status" value="1"/>
</dbReference>
<dbReference type="EMBL" id="FNCN01000011">
    <property type="protein sequence ID" value="SDH07971.1"/>
    <property type="molecule type" value="Genomic_DNA"/>
</dbReference>
<evidence type="ECO:0000256" key="7">
    <source>
        <dbReference type="SAM" id="Phobius"/>
    </source>
</evidence>
<keyword evidence="3" id="KW-1003">Cell membrane</keyword>
<comment type="subcellular location">
    <subcellularLocation>
        <location evidence="1">Cell membrane</location>
        <topology evidence="1">Multi-pass membrane protein</topology>
    </subcellularLocation>
</comment>
<accession>A0A1G7ZGS1</accession>
<comment type="similarity">
    <text evidence="2">Belongs to the DoxX family.</text>
</comment>
<evidence type="ECO:0000256" key="1">
    <source>
        <dbReference type="ARBA" id="ARBA00004651"/>
    </source>
</evidence>
<dbReference type="Pfam" id="PF07681">
    <property type="entry name" value="DoxX"/>
    <property type="match status" value="1"/>
</dbReference>
<evidence type="ECO:0000256" key="2">
    <source>
        <dbReference type="ARBA" id="ARBA00006679"/>
    </source>
</evidence>
<evidence type="ECO:0000313" key="9">
    <source>
        <dbReference type="Proteomes" id="UP000198923"/>
    </source>
</evidence>
<proteinExistence type="inferred from homology"/>
<reference evidence="8 9" key="1">
    <citation type="submission" date="2016-10" db="EMBL/GenBank/DDBJ databases">
        <authorList>
            <person name="de Groot N.N."/>
        </authorList>
    </citation>
    <scope>NUCLEOTIDE SEQUENCE [LARGE SCALE GENOMIC DNA]</scope>
    <source>
        <strain evidence="8 9">CPCC 201354</strain>
    </source>
</reference>
<dbReference type="InterPro" id="IPR051907">
    <property type="entry name" value="DoxX-like_oxidoreductase"/>
</dbReference>
<feature type="transmembrane region" description="Helical" evidence="7">
    <location>
        <begin position="102"/>
        <end position="122"/>
    </location>
</feature>
<keyword evidence="9" id="KW-1185">Reference proteome</keyword>
<feature type="transmembrane region" description="Helical" evidence="7">
    <location>
        <begin position="128"/>
        <end position="155"/>
    </location>
</feature>
<dbReference type="GO" id="GO:0005886">
    <property type="term" value="C:plasma membrane"/>
    <property type="evidence" value="ECO:0007669"/>
    <property type="project" value="UniProtKB-SubCell"/>
</dbReference>
<dbReference type="RefSeq" id="WP_093170784.1">
    <property type="nucleotide sequence ID" value="NZ_FNCN01000011.1"/>
</dbReference>
<evidence type="ECO:0000256" key="5">
    <source>
        <dbReference type="ARBA" id="ARBA00022989"/>
    </source>
</evidence>
<feature type="transmembrane region" description="Helical" evidence="7">
    <location>
        <begin position="70"/>
        <end position="90"/>
    </location>
</feature>
<dbReference type="STRING" id="504805.SAMN05421505_11151"/>
<keyword evidence="5 7" id="KW-1133">Transmembrane helix</keyword>
<protein>
    <submittedName>
        <fullName evidence="8">Putative oxidoreductase</fullName>
    </submittedName>
</protein>
<evidence type="ECO:0000256" key="4">
    <source>
        <dbReference type="ARBA" id="ARBA00022692"/>
    </source>
</evidence>
<dbReference type="AlphaFoldDB" id="A0A1G7ZGS1"/>
<evidence type="ECO:0000313" key="8">
    <source>
        <dbReference type="EMBL" id="SDH07971.1"/>
    </source>
</evidence>
<dbReference type="InterPro" id="IPR032808">
    <property type="entry name" value="DoxX"/>
</dbReference>
<evidence type="ECO:0000256" key="6">
    <source>
        <dbReference type="ARBA" id="ARBA00023136"/>
    </source>
</evidence>
<evidence type="ECO:0000256" key="3">
    <source>
        <dbReference type="ARBA" id="ARBA00022475"/>
    </source>
</evidence>
<keyword evidence="4 7" id="KW-0812">Transmembrane</keyword>
<feature type="transmembrane region" description="Helical" evidence="7">
    <location>
        <begin position="6"/>
        <end position="24"/>
    </location>
</feature>
<organism evidence="8 9">
    <name type="scientific">Sinosporangium album</name>
    <dbReference type="NCBI Taxonomy" id="504805"/>
    <lineage>
        <taxon>Bacteria</taxon>
        <taxon>Bacillati</taxon>
        <taxon>Actinomycetota</taxon>
        <taxon>Actinomycetes</taxon>
        <taxon>Streptosporangiales</taxon>
        <taxon>Streptosporangiaceae</taxon>
        <taxon>Sinosporangium</taxon>
    </lineage>
</organism>